<dbReference type="AlphaFoldDB" id="F9WQ64"/>
<evidence type="ECO:0000313" key="2">
    <source>
        <dbReference type="EMBL" id="CCD19691.1"/>
    </source>
</evidence>
<protein>
    <submittedName>
        <fullName evidence="2">Uncharacterized protein</fullName>
    </submittedName>
</protein>
<dbReference type="VEuPathDB" id="TriTrypDB:TvY486_0024000"/>
<reference evidence="2 3" key="1">
    <citation type="journal article" date="2012" name="Proc. Natl. Acad. Sci. U.S.A.">
        <title>Antigenic diversity is generated by distinct evolutionary mechanisms in African trypanosome species.</title>
        <authorList>
            <person name="Jackson A.P."/>
            <person name="Berry A."/>
            <person name="Aslett M."/>
            <person name="Allison H.C."/>
            <person name="Burton P."/>
            <person name="Vavrova-Anderson J."/>
            <person name="Brown R."/>
            <person name="Browne H."/>
            <person name="Corton N."/>
            <person name="Hauser H."/>
            <person name="Gamble J."/>
            <person name="Gilderthorp R."/>
            <person name="Marcello L."/>
            <person name="McQuillan J."/>
            <person name="Otto T.D."/>
            <person name="Quail M.A."/>
            <person name="Sanders M.J."/>
            <person name="van Tonder A."/>
            <person name="Ginger M.L."/>
            <person name="Field M.C."/>
            <person name="Barry J.D."/>
            <person name="Hertz-Fowler C."/>
            <person name="Berriman M."/>
        </authorList>
    </citation>
    <scope>NUCLEOTIDE SEQUENCE</scope>
    <source>
        <strain evidence="2 3">Y486</strain>
    </source>
</reference>
<dbReference type="Proteomes" id="UP000009027">
    <property type="component" value="Unassembled WGS sequence"/>
</dbReference>
<proteinExistence type="predicted"/>
<dbReference type="EMBL" id="CAEX01003928">
    <property type="protein sequence ID" value="CCD19691.1"/>
    <property type="molecule type" value="Genomic_DNA"/>
</dbReference>
<feature type="compositionally biased region" description="Polar residues" evidence="1">
    <location>
        <begin position="240"/>
        <end position="251"/>
    </location>
</feature>
<evidence type="ECO:0000256" key="1">
    <source>
        <dbReference type="SAM" id="MobiDB-lite"/>
    </source>
</evidence>
<feature type="region of interest" description="Disordered" evidence="1">
    <location>
        <begin position="214"/>
        <end position="279"/>
    </location>
</feature>
<sequence>MASSTTKEGASATSCLTGERGQELGFHSNRGTRDELLGRLGGCELHDTGLFANATEANEEELDKKLKAISGVLANLAGIGKAEVTVDTAVVGSTEGCPTFSKGHATNGGGIFAGYTIAGIWTHTTSATTPKATIKYDEHGSTLIEDMQKKTNTLRALIADEWPSTIRDDQGRDKATNTATMSWKKVCTTHIARGNMCDARRTTRTLKQLSEQLERCTREKEEGAQGTRTEGTPGGRASTDKAQNSETQRTPTAAEGSPTGLSQASDARKQEEEKCTAEGMKWDTQSRTCTREQAAWTGTGTWLLTVLAGTLATASEMNEE</sequence>
<keyword evidence="3" id="KW-1185">Reference proteome</keyword>
<name>F9WQ64_TRYVY</name>
<accession>F9WQ64</accession>
<feature type="compositionally biased region" description="Basic and acidic residues" evidence="1">
    <location>
        <begin position="214"/>
        <end position="223"/>
    </location>
</feature>
<evidence type="ECO:0000313" key="3">
    <source>
        <dbReference type="Proteomes" id="UP000009027"/>
    </source>
</evidence>
<gene>
    <name evidence="2" type="ORF">TvY486_0024000</name>
</gene>
<feature type="compositionally biased region" description="Basic and acidic residues" evidence="1">
    <location>
        <begin position="266"/>
        <end position="276"/>
    </location>
</feature>
<organism evidence="2 3">
    <name type="scientific">Trypanosoma vivax (strain Y486)</name>
    <dbReference type="NCBI Taxonomy" id="1055687"/>
    <lineage>
        <taxon>Eukaryota</taxon>
        <taxon>Discoba</taxon>
        <taxon>Euglenozoa</taxon>
        <taxon>Kinetoplastea</taxon>
        <taxon>Metakinetoplastina</taxon>
        <taxon>Trypanosomatida</taxon>
        <taxon>Trypanosomatidae</taxon>
        <taxon>Trypanosoma</taxon>
        <taxon>Duttonella</taxon>
    </lineage>
</organism>